<dbReference type="PANTHER" id="PTHR33228">
    <property type="entry name" value="PROTEIN GLUTAMINE DUMPER 4-RELATED"/>
    <property type="match status" value="1"/>
</dbReference>
<evidence type="ECO:0000256" key="2">
    <source>
        <dbReference type="ARBA" id="ARBA00009977"/>
    </source>
</evidence>
<evidence type="ECO:0000256" key="5">
    <source>
        <dbReference type="ARBA" id="ARBA00022970"/>
    </source>
</evidence>
<keyword evidence="7 8" id="KW-0472">Membrane</keyword>
<keyword evidence="4 8" id="KW-0812">Transmembrane</keyword>
<dbReference type="InterPro" id="IPR040359">
    <property type="entry name" value="GDU"/>
</dbReference>
<keyword evidence="10" id="KW-1185">Reference proteome</keyword>
<keyword evidence="6 8" id="KW-1133">Transmembrane helix</keyword>
<dbReference type="GO" id="GO:0016020">
    <property type="term" value="C:membrane"/>
    <property type="evidence" value="ECO:0007669"/>
    <property type="project" value="UniProtKB-SubCell"/>
</dbReference>
<reference evidence="9 10" key="2">
    <citation type="submission" date="2020-07" db="EMBL/GenBank/DDBJ databases">
        <title>Genome assembly of wild tea tree DASZ reveals pedigree and selection history of tea varieties.</title>
        <authorList>
            <person name="Zhang W."/>
        </authorList>
    </citation>
    <scope>NUCLEOTIDE SEQUENCE [LARGE SCALE GENOMIC DNA]</scope>
    <source>
        <strain evidence="10">cv. G240</strain>
        <tissue evidence="9">Leaf</tissue>
    </source>
</reference>
<evidence type="ECO:0000256" key="3">
    <source>
        <dbReference type="ARBA" id="ARBA00022448"/>
    </source>
</evidence>
<sequence length="112" mass="11948">MRPTAATTAATTTFSSSSSSTISTARHMWKWSSPIPYLFGGLALMLGLITVALIILAYSYKKQPSNSSSVDAEDQIPKTTEAANFEPKFLVVMAGDYKPTYLATPISSSSSS</sequence>
<accession>A0A7J7I1E1</accession>
<dbReference type="GO" id="GO:0080143">
    <property type="term" value="P:regulation of amino acid export"/>
    <property type="evidence" value="ECO:0007669"/>
    <property type="project" value="InterPro"/>
</dbReference>
<organism evidence="9 10">
    <name type="scientific">Camellia sinensis</name>
    <name type="common">Tea plant</name>
    <name type="synonym">Thea sinensis</name>
    <dbReference type="NCBI Taxonomy" id="4442"/>
    <lineage>
        <taxon>Eukaryota</taxon>
        <taxon>Viridiplantae</taxon>
        <taxon>Streptophyta</taxon>
        <taxon>Embryophyta</taxon>
        <taxon>Tracheophyta</taxon>
        <taxon>Spermatophyta</taxon>
        <taxon>Magnoliopsida</taxon>
        <taxon>eudicotyledons</taxon>
        <taxon>Gunneridae</taxon>
        <taxon>Pentapetalae</taxon>
        <taxon>asterids</taxon>
        <taxon>Ericales</taxon>
        <taxon>Theaceae</taxon>
        <taxon>Camellia</taxon>
    </lineage>
</organism>
<evidence type="ECO:0000256" key="4">
    <source>
        <dbReference type="ARBA" id="ARBA00022692"/>
    </source>
</evidence>
<keyword evidence="3" id="KW-0813">Transport</keyword>
<name>A0A7J7I1E1_CAMSI</name>
<dbReference type="PANTHER" id="PTHR33228:SF76">
    <property type="entry name" value="PROTEIN GLUTAMINE DUMPER 7"/>
    <property type="match status" value="1"/>
</dbReference>
<dbReference type="GO" id="GO:0006865">
    <property type="term" value="P:amino acid transport"/>
    <property type="evidence" value="ECO:0007669"/>
    <property type="project" value="UniProtKB-KW"/>
</dbReference>
<feature type="transmembrane region" description="Helical" evidence="8">
    <location>
        <begin position="35"/>
        <end position="58"/>
    </location>
</feature>
<comment type="similarity">
    <text evidence="2">Belongs to the GLUTAMINE DUMPER 1 (TC 9.B.60) family.</text>
</comment>
<dbReference type="Proteomes" id="UP000593564">
    <property type="component" value="Unassembled WGS sequence"/>
</dbReference>
<gene>
    <name evidence="9" type="ORF">HYC85_005692</name>
</gene>
<evidence type="ECO:0000256" key="7">
    <source>
        <dbReference type="ARBA" id="ARBA00023136"/>
    </source>
</evidence>
<proteinExistence type="inferred from homology"/>
<reference evidence="10" key="1">
    <citation type="journal article" date="2020" name="Nat. Commun.">
        <title>Genome assembly of wild tea tree DASZ reveals pedigree and selection history of tea varieties.</title>
        <authorList>
            <person name="Zhang W."/>
            <person name="Zhang Y."/>
            <person name="Qiu H."/>
            <person name="Guo Y."/>
            <person name="Wan H."/>
            <person name="Zhang X."/>
            <person name="Scossa F."/>
            <person name="Alseekh S."/>
            <person name="Zhang Q."/>
            <person name="Wang P."/>
            <person name="Xu L."/>
            <person name="Schmidt M.H."/>
            <person name="Jia X."/>
            <person name="Li D."/>
            <person name="Zhu A."/>
            <person name="Guo F."/>
            <person name="Chen W."/>
            <person name="Ni D."/>
            <person name="Usadel B."/>
            <person name="Fernie A.R."/>
            <person name="Wen W."/>
        </authorList>
    </citation>
    <scope>NUCLEOTIDE SEQUENCE [LARGE SCALE GENOMIC DNA]</scope>
    <source>
        <strain evidence="10">cv. G240</strain>
    </source>
</reference>
<comment type="subcellular location">
    <subcellularLocation>
        <location evidence="1">Membrane</location>
        <topology evidence="1">Single-pass membrane protein</topology>
    </subcellularLocation>
</comment>
<evidence type="ECO:0000256" key="8">
    <source>
        <dbReference type="SAM" id="Phobius"/>
    </source>
</evidence>
<evidence type="ECO:0000256" key="1">
    <source>
        <dbReference type="ARBA" id="ARBA00004167"/>
    </source>
</evidence>
<dbReference type="AlphaFoldDB" id="A0A7J7I1E1"/>
<keyword evidence="5" id="KW-0029">Amino-acid transport</keyword>
<comment type="caution">
    <text evidence="9">The sequence shown here is derived from an EMBL/GenBank/DDBJ whole genome shotgun (WGS) entry which is preliminary data.</text>
</comment>
<protein>
    <submittedName>
        <fullName evidence="9">Uncharacterized protein</fullName>
    </submittedName>
</protein>
<evidence type="ECO:0000256" key="6">
    <source>
        <dbReference type="ARBA" id="ARBA00022989"/>
    </source>
</evidence>
<evidence type="ECO:0000313" key="9">
    <source>
        <dbReference type="EMBL" id="KAF5958467.1"/>
    </source>
</evidence>
<dbReference type="EMBL" id="JACBKZ010000002">
    <property type="protein sequence ID" value="KAF5958467.1"/>
    <property type="molecule type" value="Genomic_DNA"/>
</dbReference>
<evidence type="ECO:0000313" key="10">
    <source>
        <dbReference type="Proteomes" id="UP000593564"/>
    </source>
</evidence>